<accession>A0A8E2DYB5</accession>
<evidence type="ECO:0000313" key="4">
    <source>
        <dbReference type="Proteomes" id="UP000250266"/>
    </source>
</evidence>
<feature type="non-terminal residue" evidence="3">
    <location>
        <position position="1"/>
    </location>
</feature>
<keyword evidence="4" id="KW-1185">Reference proteome</keyword>
<feature type="region of interest" description="Disordered" evidence="2">
    <location>
        <begin position="1"/>
        <end position="49"/>
    </location>
</feature>
<gene>
    <name evidence="3" type="ORF">K432DRAFT_430279</name>
</gene>
<sequence length="338" mass="39017">MSNAGTKTTLDPPPPLTPDPALLAEKPAPNPIAPAADQGHSRSGGKGNTLKPSYDKILVFNEEWTRKLAALRLEKADLETELSKAKKDAQCWNNKAAKLEKEYELLYTNYLNVCREQDRQAETVRRVQENAFRYFDSAEWMPESNEEIEQKLKTLDSDVKKWSKEYAITSLGIIPLCSNKREILMGHLADFVKLEKGEIPREVPDDRAWMFLHAYLMQQIYADIFERPFFAFGERYPKVRKLESPEGYTYIVQDLIERLSNEFTYNDLRESFAWRVQTLRLLSPPLHDDEDPEKSRIQATRRATEDARIEAARDLCRTYLDSGVNVLLQNISPESKKL</sequence>
<dbReference type="EMBL" id="KV745595">
    <property type="protein sequence ID" value="OCK73987.1"/>
    <property type="molecule type" value="Genomic_DNA"/>
</dbReference>
<name>A0A8E2DYB5_9PEZI</name>
<evidence type="ECO:0000313" key="3">
    <source>
        <dbReference type="EMBL" id="OCK73987.1"/>
    </source>
</evidence>
<evidence type="ECO:0000256" key="1">
    <source>
        <dbReference type="SAM" id="Coils"/>
    </source>
</evidence>
<dbReference type="Proteomes" id="UP000250266">
    <property type="component" value="Unassembled WGS sequence"/>
</dbReference>
<keyword evidence="1" id="KW-0175">Coiled coil</keyword>
<dbReference type="AlphaFoldDB" id="A0A8E2DYB5"/>
<organism evidence="3 4">
    <name type="scientific">Lepidopterella palustris CBS 459.81</name>
    <dbReference type="NCBI Taxonomy" id="1314670"/>
    <lineage>
        <taxon>Eukaryota</taxon>
        <taxon>Fungi</taxon>
        <taxon>Dikarya</taxon>
        <taxon>Ascomycota</taxon>
        <taxon>Pezizomycotina</taxon>
        <taxon>Dothideomycetes</taxon>
        <taxon>Pleosporomycetidae</taxon>
        <taxon>Mytilinidiales</taxon>
        <taxon>Argynnaceae</taxon>
        <taxon>Lepidopterella</taxon>
    </lineage>
</organism>
<reference evidence="3 4" key="1">
    <citation type="journal article" date="2016" name="Nat. Commun.">
        <title>Ectomycorrhizal ecology is imprinted in the genome of the dominant symbiotic fungus Cenococcum geophilum.</title>
        <authorList>
            <consortium name="DOE Joint Genome Institute"/>
            <person name="Peter M."/>
            <person name="Kohler A."/>
            <person name="Ohm R.A."/>
            <person name="Kuo A."/>
            <person name="Krutzmann J."/>
            <person name="Morin E."/>
            <person name="Arend M."/>
            <person name="Barry K.W."/>
            <person name="Binder M."/>
            <person name="Choi C."/>
            <person name="Clum A."/>
            <person name="Copeland A."/>
            <person name="Grisel N."/>
            <person name="Haridas S."/>
            <person name="Kipfer T."/>
            <person name="LaButti K."/>
            <person name="Lindquist E."/>
            <person name="Lipzen A."/>
            <person name="Maire R."/>
            <person name="Meier B."/>
            <person name="Mihaltcheva S."/>
            <person name="Molinier V."/>
            <person name="Murat C."/>
            <person name="Poggeler S."/>
            <person name="Quandt C.A."/>
            <person name="Sperisen C."/>
            <person name="Tritt A."/>
            <person name="Tisserant E."/>
            <person name="Crous P.W."/>
            <person name="Henrissat B."/>
            <person name="Nehls U."/>
            <person name="Egli S."/>
            <person name="Spatafora J.W."/>
            <person name="Grigoriev I.V."/>
            <person name="Martin F.M."/>
        </authorList>
    </citation>
    <scope>NUCLEOTIDE SEQUENCE [LARGE SCALE GENOMIC DNA]</scope>
    <source>
        <strain evidence="3 4">CBS 459.81</strain>
    </source>
</reference>
<protein>
    <submittedName>
        <fullName evidence="3">Uncharacterized protein</fullName>
    </submittedName>
</protein>
<evidence type="ECO:0000256" key="2">
    <source>
        <dbReference type="SAM" id="MobiDB-lite"/>
    </source>
</evidence>
<proteinExistence type="predicted"/>
<dbReference type="OrthoDB" id="4156714at2759"/>
<feature type="coiled-coil region" evidence="1">
    <location>
        <begin position="61"/>
        <end position="109"/>
    </location>
</feature>